<dbReference type="GO" id="GO:0006310">
    <property type="term" value="P:DNA recombination"/>
    <property type="evidence" value="ECO:0007669"/>
    <property type="project" value="UniProtKB-KW"/>
</dbReference>
<keyword evidence="5" id="KW-1185">Reference proteome</keyword>
<dbReference type="GO" id="GO:0015074">
    <property type="term" value="P:DNA integration"/>
    <property type="evidence" value="ECO:0007669"/>
    <property type="project" value="InterPro"/>
</dbReference>
<reference evidence="4" key="1">
    <citation type="journal article" date="2014" name="Int. J. Syst. Evol. Microbiol.">
        <title>Complete genome sequence of Corynebacterium casei LMG S-19264T (=DSM 44701T), isolated from a smear-ripened cheese.</title>
        <authorList>
            <consortium name="US DOE Joint Genome Institute (JGI-PGF)"/>
            <person name="Walter F."/>
            <person name="Albersmeier A."/>
            <person name="Kalinowski J."/>
            <person name="Ruckert C."/>
        </authorList>
    </citation>
    <scope>NUCLEOTIDE SEQUENCE</scope>
    <source>
        <strain evidence="4">JCM 4059</strain>
    </source>
</reference>
<dbReference type="GO" id="GO:0003677">
    <property type="term" value="F:DNA binding"/>
    <property type="evidence" value="ECO:0007669"/>
    <property type="project" value="UniProtKB-KW"/>
</dbReference>
<reference evidence="4" key="2">
    <citation type="submission" date="2020-09" db="EMBL/GenBank/DDBJ databases">
        <authorList>
            <person name="Sun Q."/>
            <person name="Ohkuma M."/>
        </authorList>
    </citation>
    <scope>NUCLEOTIDE SEQUENCE</scope>
    <source>
        <strain evidence="4">JCM 4059</strain>
    </source>
</reference>
<evidence type="ECO:0000256" key="2">
    <source>
        <dbReference type="ARBA" id="ARBA00023172"/>
    </source>
</evidence>
<evidence type="ECO:0000256" key="3">
    <source>
        <dbReference type="SAM" id="MobiDB-lite"/>
    </source>
</evidence>
<gene>
    <name evidence="4" type="ORF">GCM10010218_06390</name>
</gene>
<name>A0A919AXG1_9ACTN</name>
<comment type="caution">
    <text evidence="4">The sequence shown here is derived from an EMBL/GenBank/DDBJ whole genome shotgun (WGS) entry which is preliminary data.</text>
</comment>
<proteinExistence type="predicted"/>
<feature type="compositionally biased region" description="Polar residues" evidence="3">
    <location>
        <begin position="146"/>
        <end position="159"/>
    </location>
</feature>
<evidence type="ECO:0008006" key="6">
    <source>
        <dbReference type="Google" id="ProtNLM"/>
    </source>
</evidence>
<evidence type="ECO:0000313" key="5">
    <source>
        <dbReference type="Proteomes" id="UP000638313"/>
    </source>
</evidence>
<organism evidence="4 5">
    <name type="scientific">Streptomyces mashuensis</name>
    <dbReference type="NCBI Taxonomy" id="33904"/>
    <lineage>
        <taxon>Bacteria</taxon>
        <taxon>Bacillati</taxon>
        <taxon>Actinomycetota</taxon>
        <taxon>Actinomycetes</taxon>
        <taxon>Kitasatosporales</taxon>
        <taxon>Streptomycetaceae</taxon>
        <taxon>Streptomyces</taxon>
    </lineage>
</organism>
<evidence type="ECO:0000256" key="1">
    <source>
        <dbReference type="ARBA" id="ARBA00023125"/>
    </source>
</evidence>
<accession>A0A919AXG1</accession>
<evidence type="ECO:0000313" key="4">
    <source>
        <dbReference type="EMBL" id="GHF28015.1"/>
    </source>
</evidence>
<feature type="region of interest" description="Disordered" evidence="3">
    <location>
        <begin position="139"/>
        <end position="168"/>
    </location>
</feature>
<protein>
    <recommendedName>
        <fullName evidence="6">Integrase</fullName>
    </recommendedName>
</protein>
<dbReference type="InterPro" id="IPR013762">
    <property type="entry name" value="Integrase-like_cat_sf"/>
</dbReference>
<sequence length="168" mass="18495">MRYRAYVQDDLVPALGPLRLEELSHWHIAGYAHAQLSGGSVTVRRILATLSSALGDAVRQHRLSHNPARPTVIPRPPNPERQIWTPQEAVRFLAYCHEADPLMADLCEVLIGTGIRKGEALALHWDDVHLTNASSISAAHSRRSTMPASNSPQVSQQQELGRYLAPGS</sequence>
<dbReference type="AlphaFoldDB" id="A0A919AXG1"/>
<dbReference type="InterPro" id="IPR010998">
    <property type="entry name" value="Integrase_recombinase_N"/>
</dbReference>
<dbReference type="InterPro" id="IPR011010">
    <property type="entry name" value="DNA_brk_join_enz"/>
</dbReference>
<keyword evidence="2" id="KW-0233">DNA recombination</keyword>
<dbReference type="SUPFAM" id="SSF56349">
    <property type="entry name" value="DNA breaking-rejoining enzymes"/>
    <property type="match status" value="1"/>
</dbReference>
<dbReference type="EMBL" id="BNBD01000001">
    <property type="protein sequence ID" value="GHF28015.1"/>
    <property type="molecule type" value="Genomic_DNA"/>
</dbReference>
<dbReference type="Gene3D" id="1.10.150.130">
    <property type="match status" value="1"/>
</dbReference>
<dbReference type="Gene3D" id="1.10.443.10">
    <property type="entry name" value="Intergrase catalytic core"/>
    <property type="match status" value="1"/>
</dbReference>
<keyword evidence="1" id="KW-0238">DNA-binding</keyword>
<dbReference type="Proteomes" id="UP000638313">
    <property type="component" value="Unassembled WGS sequence"/>
</dbReference>